<sequence>MKYCYIYTGYMPLGRHYRRAMTRTQPVQATAEADRPAASMGTSYARRDLYEERQTVEAGVGAFATAAIPSGTRIFCEESLVMMTEDATQIELYRAVASLEEGSRAAYWSLAASAKPGKDVSWIDALRQCCERDGESADSFNALVEACERAWSIFETNRFTCKASTSPTSLTTLGVFPAAARLNHSCAPNVFHRYNPLIQRLTVHALRDIAPGEELLTSYIDICHPTPARRSLLRHWGFKCNCTACTNPDVESDARRKKLGELFLRITNRERKRARSAGGWGPKDYEASIKLAMRTIRLLQKEGMAETDTLGVICLIGAQLASLAGGKWEEQAGEWARTAVAVDRKCVGEDSMEYLRAAEVLEATRPRPRL</sequence>
<dbReference type="AlphaFoldDB" id="A0AAD6NGK0"/>
<dbReference type="PANTHER" id="PTHR47332">
    <property type="entry name" value="SET DOMAIN-CONTAINING PROTEIN 5"/>
    <property type="match status" value="1"/>
</dbReference>
<gene>
    <name evidence="2" type="ORF">Dda_6860</name>
</gene>
<dbReference type="SMART" id="SM00317">
    <property type="entry name" value="SET"/>
    <property type="match status" value="1"/>
</dbReference>
<feature type="domain" description="SET" evidence="1">
    <location>
        <begin position="48"/>
        <end position="220"/>
    </location>
</feature>
<keyword evidence="3" id="KW-1185">Reference proteome</keyword>
<dbReference type="Proteomes" id="UP001221413">
    <property type="component" value="Unassembled WGS sequence"/>
</dbReference>
<evidence type="ECO:0000313" key="3">
    <source>
        <dbReference type="Proteomes" id="UP001221413"/>
    </source>
</evidence>
<dbReference type="PROSITE" id="PS50280">
    <property type="entry name" value="SET"/>
    <property type="match status" value="1"/>
</dbReference>
<proteinExistence type="predicted"/>
<dbReference type="Pfam" id="PF00856">
    <property type="entry name" value="SET"/>
    <property type="match status" value="1"/>
</dbReference>
<dbReference type="PANTHER" id="PTHR47332:SF4">
    <property type="entry name" value="SET DOMAIN-CONTAINING PROTEIN 5"/>
    <property type="match status" value="1"/>
</dbReference>
<dbReference type="SUPFAM" id="SSF82199">
    <property type="entry name" value="SET domain"/>
    <property type="match status" value="1"/>
</dbReference>
<dbReference type="EMBL" id="JAQGDS010000008">
    <property type="protein sequence ID" value="KAJ6258806.1"/>
    <property type="molecule type" value="Genomic_DNA"/>
</dbReference>
<dbReference type="CDD" id="cd20071">
    <property type="entry name" value="SET_SMYD"/>
    <property type="match status" value="1"/>
</dbReference>
<evidence type="ECO:0000313" key="2">
    <source>
        <dbReference type="EMBL" id="KAJ6258806.1"/>
    </source>
</evidence>
<dbReference type="InterPro" id="IPR001214">
    <property type="entry name" value="SET_dom"/>
</dbReference>
<protein>
    <recommendedName>
        <fullName evidence="1">SET domain-containing protein</fullName>
    </recommendedName>
</protein>
<dbReference type="Gene3D" id="2.170.270.10">
    <property type="entry name" value="SET domain"/>
    <property type="match status" value="1"/>
</dbReference>
<reference evidence="2" key="1">
    <citation type="submission" date="2023-01" db="EMBL/GenBank/DDBJ databases">
        <title>The chitinases involved in constricting ring structure development in the nematode-trapping fungus Drechslerella dactyloides.</title>
        <authorList>
            <person name="Wang R."/>
            <person name="Zhang L."/>
            <person name="Tang P."/>
            <person name="Li S."/>
            <person name="Liang L."/>
        </authorList>
    </citation>
    <scope>NUCLEOTIDE SEQUENCE</scope>
    <source>
        <strain evidence="2">YMF1.00031</strain>
    </source>
</reference>
<dbReference type="InterPro" id="IPR046341">
    <property type="entry name" value="SET_dom_sf"/>
</dbReference>
<accession>A0AAD6NGK0</accession>
<evidence type="ECO:0000259" key="1">
    <source>
        <dbReference type="PROSITE" id="PS50280"/>
    </source>
</evidence>
<comment type="caution">
    <text evidence="2">The sequence shown here is derived from an EMBL/GenBank/DDBJ whole genome shotgun (WGS) entry which is preliminary data.</text>
</comment>
<dbReference type="InterPro" id="IPR053185">
    <property type="entry name" value="SET_domain_protein"/>
</dbReference>
<name>A0AAD6NGK0_DREDA</name>
<organism evidence="2 3">
    <name type="scientific">Drechslerella dactyloides</name>
    <name type="common">Nematode-trapping fungus</name>
    <name type="synonym">Arthrobotrys dactyloides</name>
    <dbReference type="NCBI Taxonomy" id="74499"/>
    <lineage>
        <taxon>Eukaryota</taxon>
        <taxon>Fungi</taxon>
        <taxon>Dikarya</taxon>
        <taxon>Ascomycota</taxon>
        <taxon>Pezizomycotina</taxon>
        <taxon>Orbiliomycetes</taxon>
        <taxon>Orbiliales</taxon>
        <taxon>Orbiliaceae</taxon>
        <taxon>Drechslerella</taxon>
    </lineage>
</organism>